<feature type="compositionally biased region" description="Low complexity" evidence="1">
    <location>
        <begin position="284"/>
        <end position="293"/>
    </location>
</feature>
<feature type="compositionally biased region" description="Low complexity" evidence="1">
    <location>
        <begin position="83"/>
        <end position="96"/>
    </location>
</feature>
<feature type="region of interest" description="Disordered" evidence="1">
    <location>
        <begin position="500"/>
        <end position="543"/>
    </location>
</feature>
<evidence type="ECO:0000256" key="1">
    <source>
        <dbReference type="SAM" id="MobiDB-lite"/>
    </source>
</evidence>
<feature type="region of interest" description="Disordered" evidence="1">
    <location>
        <begin position="583"/>
        <end position="677"/>
    </location>
</feature>
<dbReference type="AlphaFoldDB" id="K1VN01"/>
<organism evidence="2 3">
    <name type="scientific">Trichosporon asahii var. asahii (strain CBS 8904)</name>
    <name type="common">Yeast</name>
    <dbReference type="NCBI Taxonomy" id="1220162"/>
    <lineage>
        <taxon>Eukaryota</taxon>
        <taxon>Fungi</taxon>
        <taxon>Dikarya</taxon>
        <taxon>Basidiomycota</taxon>
        <taxon>Agaricomycotina</taxon>
        <taxon>Tremellomycetes</taxon>
        <taxon>Trichosporonales</taxon>
        <taxon>Trichosporonaceae</taxon>
        <taxon>Trichosporon</taxon>
    </lineage>
</organism>
<gene>
    <name evidence="2" type="ORF">A1Q2_04984</name>
</gene>
<dbReference type="Proteomes" id="UP000006757">
    <property type="component" value="Unassembled WGS sequence"/>
</dbReference>
<dbReference type="EMBL" id="AMBO01000334">
    <property type="protein sequence ID" value="EKD00792.1"/>
    <property type="molecule type" value="Genomic_DNA"/>
</dbReference>
<proteinExistence type="predicted"/>
<feature type="region of interest" description="Disordered" evidence="1">
    <location>
        <begin position="700"/>
        <end position="725"/>
    </location>
</feature>
<feature type="compositionally biased region" description="Low complexity" evidence="1">
    <location>
        <begin position="584"/>
        <end position="620"/>
    </location>
</feature>
<feature type="region of interest" description="Disordered" evidence="1">
    <location>
        <begin position="80"/>
        <end position="189"/>
    </location>
</feature>
<accession>K1VN01</accession>
<dbReference type="InParanoid" id="K1VN01"/>
<feature type="compositionally biased region" description="Low complexity" evidence="1">
    <location>
        <begin position="713"/>
        <end position="725"/>
    </location>
</feature>
<comment type="caution">
    <text evidence="2">The sequence shown here is derived from an EMBL/GenBank/DDBJ whole genome shotgun (WGS) entry which is preliminary data.</text>
</comment>
<protein>
    <submittedName>
        <fullName evidence="2">Uncharacterized protein</fullName>
    </submittedName>
</protein>
<feature type="region of interest" description="Disordered" evidence="1">
    <location>
        <begin position="269"/>
        <end position="293"/>
    </location>
</feature>
<evidence type="ECO:0000313" key="2">
    <source>
        <dbReference type="EMBL" id="EKD00792.1"/>
    </source>
</evidence>
<name>K1VN01_TRIAC</name>
<keyword evidence="3" id="KW-1185">Reference proteome</keyword>
<feature type="compositionally biased region" description="Pro residues" evidence="1">
    <location>
        <begin position="625"/>
        <end position="642"/>
    </location>
</feature>
<evidence type="ECO:0000313" key="3">
    <source>
        <dbReference type="Proteomes" id="UP000006757"/>
    </source>
</evidence>
<dbReference type="HOGENOM" id="CLU_354189_0_0_1"/>
<feature type="region of interest" description="Disordered" evidence="1">
    <location>
        <begin position="312"/>
        <end position="405"/>
    </location>
</feature>
<sequence length="793" mass="85005">MASLNRQPLGTFPFAIRTPDGRHAKVIGHFTPLEWPPSEAAFDFSTADDGPSPVFVLTELGNPAVLPAMRLGNDTVEWLDTESSSAPARSAQSRHSILGSPNLAVPDTAANAGPSRRRSLPRLMRSKSDATLPRNRLSIGHPQPFRPLSRNPRNSGDSGQHAPQLPHKLSLDVPRKGHGGNSRSMSASPSSLVATFSNWTVRKRNSMRKRSADDFTQPFPSSPLSAYEDFGVSADPSRLAPPPFPNYNEPIRMPIRKRASMPAAWMQSVPTEERTASLVPPTSPSRHASSHSISTEYSNAEAIKRLVAAHNRSAPPVPSPTSSATGHKSHLQGRSSIRPSYVIKRKPVAVAPRSASNELPANAHPPLREASSTAADVYGTTPRVKTLTSKGSRRSLLPQRDRDEAGSDHNVLSYIQTKALSIFKRKLRKTATKGQQHEQLVKPASKPLPIAKKVKSLVSLSATSLSSISSDEYDEAAATIMHAEAVRLGYSAHTIVRKETDSGPPVAAAPLQAIPRQDGFPRVSSGSPWSKGSTMLPPSSSEEDIGLAISTDEDNKGPSTPSRMATVSKARGKSYFLTCPALVPDSLSDSGTPSDSPTSTPEDSNSPTATPYSTPYSTPPKSRPHGPPAQPPPAGPLPPIPYPKVTTAVPKSRPAIPTIPKIQVSATPPAASLSHHPSRERFQSALDRVHDSVWHGSIRETKREHGQGGRDASMTTTGSMTSISTQDTHAVVFRRSRALPPSTSVDDDMALTSLLSSWSLAESDGAEYVLQDNESGVLDTLDWWDPVVMASPP</sequence>
<feature type="compositionally biased region" description="Polar residues" evidence="1">
    <location>
        <begin position="524"/>
        <end position="540"/>
    </location>
</feature>
<reference evidence="2 3" key="1">
    <citation type="journal article" date="2012" name="Eukaryot. Cell">
        <title>Genome sequence of the Trichosporon asahii environmental strain CBS 8904.</title>
        <authorList>
            <person name="Yang R.Y."/>
            <person name="Li H.T."/>
            <person name="Zhu H."/>
            <person name="Zhou G.P."/>
            <person name="Wang M."/>
            <person name="Wang L."/>
        </authorList>
    </citation>
    <scope>NUCLEOTIDE SEQUENCE [LARGE SCALE GENOMIC DNA]</scope>
    <source>
        <strain evidence="2 3">CBS 8904</strain>
    </source>
</reference>